<gene>
    <name evidence="1" type="ORF">METZ01_LOCUS299294</name>
</gene>
<dbReference type="AlphaFoldDB" id="A0A382MCT7"/>
<dbReference type="EMBL" id="UINC01092665">
    <property type="protein sequence ID" value="SVC46440.1"/>
    <property type="molecule type" value="Genomic_DNA"/>
</dbReference>
<name>A0A382MCT7_9ZZZZ</name>
<evidence type="ECO:0000313" key="1">
    <source>
        <dbReference type="EMBL" id="SVC46440.1"/>
    </source>
</evidence>
<accession>A0A382MCT7</accession>
<sequence length="97" mass="10199">MEALRFRLGTLPSAARHTPGVDPEEAGRLLAACGDPGVDRAIRVLGETWQAAGLPPTGIDKPWTAGEAARLRSAGGVELLDTLDELVTGITRCRVLP</sequence>
<reference evidence="1" key="1">
    <citation type="submission" date="2018-05" db="EMBL/GenBank/DDBJ databases">
        <authorList>
            <person name="Lanie J.A."/>
            <person name="Ng W.-L."/>
            <person name="Kazmierczak K.M."/>
            <person name="Andrzejewski T.M."/>
            <person name="Davidsen T.M."/>
            <person name="Wayne K.J."/>
            <person name="Tettelin H."/>
            <person name="Glass J.I."/>
            <person name="Rusch D."/>
            <person name="Podicherti R."/>
            <person name="Tsui H.-C.T."/>
            <person name="Winkler M.E."/>
        </authorList>
    </citation>
    <scope>NUCLEOTIDE SEQUENCE</scope>
</reference>
<protein>
    <submittedName>
        <fullName evidence="1">Uncharacterized protein</fullName>
    </submittedName>
</protein>
<proteinExistence type="predicted"/>
<organism evidence="1">
    <name type="scientific">marine metagenome</name>
    <dbReference type="NCBI Taxonomy" id="408172"/>
    <lineage>
        <taxon>unclassified sequences</taxon>
        <taxon>metagenomes</taxon>
        <taxon>ecological metagenomes</taxon>
    </lineage>
</organism>